<dbReference type="InterPro" id="IPR008331">
    <property type="entry name" value="Ferritin_DPS_dom"/>
</dbReference>
<keyword evidence="3 6" id="KW-0479">Metal-binding</keyword>
<dbReference type="GO" id="GO:0005829">
    <property type="term" value="C:cytosol"/>
    <property type="evidence" value="ECO:0007669"/>
    <property type="project" value="TreeGrafter"/>
</dbReference>
<evidence type="ECO:0000256" key="5">
    <source>
        <dbReference type="ARBA" id="ARBA00023004"/>
    </source>
</evidence>
<comment type="caution">
    <text evidence="9">The sequence shown here is derived from an EMBL/GenBank/DDBJ whole genome shotgun (WGS) entry which is preliminary data.</text>
</comment>
<reference evidence="9 10" key="1">
    <citation type="submission" date="2014-06" db="EMBL/GenBank/DDBJ databases">
        <title>Whole Genome Sequences of Three Symbiotic Endozoicomonas Bacteria.</title>
        <authorList>
            <person name="Neave M.J."/>
            <person name="Apprill A."/>
            <person name="Voolstra C.R."/>
        </authorList>
    </citation>
    <scope>NUCLEOTIDE SEQUENCE [LARGE SCALE GENOMIC DNA]</scope>
    <source>
        <strain evidence="9 10">DSM 22380</strain>
    </source>
</reference>
<dbReference type="EMBL" id="JOJP01000001">
    <property type="protein sequence ID" value="KEI73273.1"/>
    <property type="molecule type" value="Genomic_DNA"/>
</dbReference>
<dbReference type="RefSeq" id="WP_020581805.1">
    <property type="nucleotide sequence ID" value="NZ_JOJP01000001.1"/>
</dbReference>
<dbReference type="eggNOG" id="COG1528">
    <property type="taxonomic scope" value="Bacteria"/>
</dbReference>
<protein>
    <recommendedName>
        <fullName evidence="7">Ferritin</fullName>
        <ecNumber evidence="7">1.16.3.2</ecNumber>
    </recommendedName>
</protein>
<evidence type="ECO:0000313" key="9">
    <source>
        <dbReference type="EMBL" id="KEI73273.1"/>
    </source>
</evidence>
<dbReference type="InterPro" id="IPR009040">
    <property type="entry name" value="Ferritin-like_diiron"/>
</dbReference>
<dbReference type="GO" id="GO:0042802">
    <property type="term" value="F:identical protein binding"/>
    <property type="evidence" value="ECO:0007669"/>
    <property type="project" value="UniProtKB-ARBA"/>
</dbReference>
<name>A0A081KGJ7_9GAMM</name>
<dbReference type="Proteomes" id="UP000027997">
    <property type="component" value="Unassembled WGS sequence"/>
</dbReference>
<dbReference type="GO" id="GO:0006879">
    <property type="term" value="P:intracellular iron ion homeostasis"/>
    <property type="evidence" value="ECO:0007669"/>
    <property type="project" value="UniProtKB-KW"/>
</dbReference>
<dbReference type="STRING" id="305900.GV64_23425"/>
<dbReference type="PROSITE" id="PS50905">
    <property type="entry name" value="FERRITIN_LIKE"/>
    <property type="match status" value="1"/>
</dbReference>
<proteinExistence type="inferred from homology"/>
<keyword evidence="7" id="KW-0963">Cytoplasm</keyword>
<dbReference type="GO" id="GO:0004322">
    <property type="term" value="F:ferroxidase activity"/>
    <property type="evidence" value="ECO:0007669"/>
    <property type="project" value="TreeGrafter"/>
</dbReference>
<dbReference type="SUPFAM" id="SSF47240">
    <property type="entry name" value="Ferritin-like"/>
    <property type="match status" value="1"/>
</dbReference>
<keyword evidence="4" id="KW-0560">Oxidoreductase</keyword>
<comment type="catalytic activity">
    <reaction evidence="7">
        <text>4 Fe(2+) + O2 + 6 H2O = 4 iron(III) oxide-hydroxide + 12 H(+)</text>
        <dbReference type="Rhea" id="RHEA:11972"/>
        <dbReference type="ChEBI" id="CHEBI:15377"/>
        <dbReference type="ChEBI" id="CHEBI:15378"/>
        <dbReference type="ChEBI" id="CHEBI:15379"/>
        <dbReference type="ChEBI" id="CHEBI:29033"/>
        <dbReference type="ChEBI" id="CHEBI:78619"/>
        <dbReference type="EC" id="1.16.3.2"/>
    </reaction>
</comment>
<dbReference type="GO" id="GO:0008199">
    <property type="term" value="F:ferric iron binding"/>
    <property type="evidence" value="ECO:0007669"/>
    <property type="project" value="InterPro"/>
</dbReference>
<evidence type="ECO:0000313" key="10">
    <source>
        <dbReference type="Proteomes" id="UP000027997"/>
    </source>
</evidence>
<dbReference type="InterPro" id="IPR041719">
    <property type="entry name" value="Ferritin_prok"/>
</dbReference>
<evidence type="ECO:0000256" key="3">
    <source>
        <dbReference type="ARBA" id="ARBA00022723"/>
    </source>
</evidence>
<accession>A0A081KGJ7</accession>
<dbReference type="InterPro" id="IPR012347">
    <property type="entry name" value="Ferritin-like"/>
</dbReference>
<dbReference type="EC" id="1.16.3.2" evidence="7"/>
<dbReference type="Gene3D" id="1.20.1260.10">
    <property type="match status" value="1"/>
</dbReference>
<organism evidence="9 10">
    <name type="scientific">Endozoicomonas elysicola</name>
    <dbReference type="NCBI Taxonomy" id="305900"/>
    <lineage>
        <taxon>Bacteria</taxon>
        <taxon>Pseudomonadati</taxon>
        <taxon>Pseudomonadota</taxon>
        <taxon>Gammaproteobacteria</taxon>
        <taxon>Oceanospirillales</taxon>
        <taxon>Endozoicomonadaceae</taxon>
        <taxon>Endozoicomonas</taxon>
    </lineage>
</organism>
<dbReference type="Pfam" id="PF00210">
    <property type="entry name" value="Ferritin"/>
    <property type="match status" value="1"/>
</dbReference>
<gene>
    <name evidence="9" type="ORF">GV64_23425</name>
</gene>
<feature type="domain" description="Ferritin-like diiron" evidence="8">
    <location>
        <begin position="1"/>
        <end position="145"/>
    </location>
</feature>
<dbReference type="NCBIfam" id="NF007638">
    <property type="entry name" value="PRK10304.1"/>
    <property type="match status" value="1"/>
</dbReference>
<dbReference type="FunFam" id="1.20.1260.10:FF:000001">
    <property type="entry name" value="Non-heme ferritin"/>
    <property type="match status" value="1"/>
</dbReference>
<dbReference type="PANTHER" id="PTHR11431:SF127">
    <property type="entry name" value="BACTERIAL NON-HEME FERRITIN"/>
    <property type="match status" value="1"/>
</dbReference>
<sequence length="171" mass="19871">MLSQTMIDKLNEQINLEFYSSNLYLQMASWCESQGLDGCNHFLRRHAREEMEHMQKLFDYVNETGAMAILGGIDAPPHEFSSVRDVFLATYEHECTVTQKINALAHTAFTEQDYSTFNFLQWYVAEQHEEEKLFKSILDKIDMIGMEHKGLYYIDQEVAKLMNEMPAPSAL</sequence>
<evidence type="ECO:0000256" key="2">
    <source>
        <dbReference type="ARBA" id="ARBA00022434"/>
    </source>
</evidence>
<dbReference type="PANTHER" id="PTHR11431">
    <property type="entry name" value="FERRITIN"/>
    <property type="match status" value="1"/>
</dbReference>
<dbReference type="GO" id="GO:0008198">
    <property type="term" value="F:ferrous iron binding"/>
    <property type="evidence" value="ECO:0007669"/>
    <property type="project" value="TreeGrafter"/>
</dbReference>
<feature type="binding site" evidence="6">
    <location>
        <position position="53"/>
    </location>
    <ligand>
        <name>Fe cation</name>
        <dbReference type="ChEBI" id="CHEBI:24875"/>
        <label>1</label>
    </ligand>
</feature>
<evidence type="ECO:0000259" key="8">
    <source>
        <dbReference type="PROSITE" id="PS50905"/>
    </source>
</evidence>
<feature type="binding site" evidence="6">
    <location>
        <position position="50"/>
    </location>
    <ligand>
        <name>Fe cation</name>
        <dbReference type="ChEBI" id="CHEBI:24875"/>
        <label>1</label>
    </ligand>
</feature>
<keyword evidence="5 6" id="KW-0408">Iron</keyword>
<dbReference type="InterPro" id="IPR001519">
    <property type="entry name" value="Ferritin"/>
</dbReference>
<keyword evidence="2 7" id="KW-0409">Iron storage</keyword>
<dbReference type="AlphaFoldDB" id="A0A081KGJ7"/>
<comment type="function">
    <text evidence="7">Iron-storage protein.</text>
</comment>
<feature type="binding site" evidence="6">
    <location>
        <position position="94"/>
    </location>
    <ligand>
        <name>Fe cation</name>
        <dbReference type="ChEBI" id="CHEBI:24875"/>
        <label>1</label>
    </ligand>
</feature>
<feature type="binding site" evidence="6">
    <location>
        <position position="17"/>
    </location>
    <ligand>
        <name>Fe cation</name>
        <dbReference type="ChEBI" id="CHEBI:24875"/>
        <label>1</label>
    </ligand>
</feature>
<evidence type="ECO:0000256" key="6">
    <source>
        <dbReference type="PIRSR" id="PIRSR601519-1"/>
    </source>
</evidence>
<dbReference type="CDD" id="cd01055">
    <property type="entry name" value="Nonheme_Ferritin"/>
    <property type="match status" value="1"/>
</dbReference>
<comment type="similarity">
    <text evidence="1 7">Belongs to the ferritin family. Prokaryotic subfamily.</text>
</comment>
<dbReference type="GO" id="GO:0006826">
    <property type="term" value="P:iron ion transport"/>
    <property type="evidence" value="ECO:0007669"/>
    <property type="project" value="InterPro"/>
</dbReference>
<feature type="binding site" evidence="6">
    <location>
        <position position="127"/>
    </location>
    <ligand>
        <name>Fe cation</name>
        <dbReference type="ChEBI" id="CHEBI:24875"/>
        <label>1</label>
    </ligand>
</feature>
<dbReference type="InterPro" id="IPR009078">
    <property type="entry name" value="Ferritin-like_SF"/>
</dbReference>
<comment type="subcellular location">
    <subcellularLocation>
        <location evidence="7">Cytoplasm</location>
    </subcellularLocation>
</comment>
<evidence type="ECO:0000256" key="1">
    <source>
        <dbReference type="ARBA" id="ARBA00006950"/>
    </source>
</evidence>
<evidence type="ECO:0000256" key="7">
    <source>
        <dbReference type="RuleBase" id="RU361145"/>
    </source>
</evidence>
<keyword evidence="10" id="KW-1185">Reference proteome</keyword>
<evidence type="ECO:0000256" key="4">
    <source>
        <dbReference type="ARBA" id="ARBA00023002"/>
    </source>
</evidence>